<gene>
    <name evidence="1" type="ORF">R5W23_002560</name>
</gene>
<evidence type="ECO:0000313" key="1">
    <source>
        <dbReference type="EMBL" id="MDY3561283.1"/>
    </source>
</evidence>
<protein>
    <submittedName>
        <fullName evidence="1">Uncharacterized protein</fullName>
    </submittedName>
</protein>
<dbReference type="Proteomes" id="UP001272242">
    <property type="component" value="Unassembled WGS sequence"/>
</dbReference>
<feature type="non-terminal residue" evidence="1">
    <location>
        <position position="1"/>
    </location>
</feature>
<dbReference type="EMBL" id="JAXBLV010000191">
    <property type="protein sequence ID" value="MDY3561283.1"/>
    <property type="molecule type" value="Genomic_DNA"/>
</dbReference>
<dbReference type="RefSeq" id="WP_320687720.1">
    <property type="nucleotide sequence ID" value="NZ_JAXBLV010000191.1"/>
</dbReference>
<sequence>NARARHDDADVITTVYGPGAKRRWQNRLPSIRRDFPQNEVFYPLRRTRARHPFNLRLFLLLGRYAR</sequence>
<reference evidence="2" key="1">
    <citation type="journal article" date="2023" name="Mar. Drugs">
        <title>Gemmata algarum, a Novel Planctomycete Isolated from an Algal Mat, Displays Antimicrobial Activity.</title>
        <authorList>
            <person name="Kumar G."/>
            <person name="Kallscheuer N."/>
            <person name="Kashif M."/>
            <person name="Ahamad S."/>
            <person name="Jagadeeshwari U."/>
            <person name="Pannikurungottu S."/>
            <person name="Haufschild T."/>
            <person name="Kabuu M."/>
            <person name="Sasikala C."/>
            <person name="Jogler C."/>
            <person name="Ramana C."/>
        </authorList>
    </citation>
    <scope>NUCLEOTIDE SEQUENCE [LARGE SCALE GENOMIC DNA]</scope>
    <source>
        <strain evidence="2">JC673</strain>
    </source>
</reference>
<accession>A0ABU5F4X5</accession>
<keyword evidence="2" id="KW-1185">Reference proteome</keyword>
<organism evidence="1 2">
    <name type="scientific">Gemmata algarum</name>
    <dbReference type="NCBI Taxonomy" id="2975278"/>
    <lineage>
        <taxon>Bacteria</taxon>
        <taxon>Pseudomonadati</taxon>
        <taxon>Planctomycetota</taxon>
        <taxon>Planctomycetia</taxon>
        <taxon>Gemmatales</taxon>
        <taxon>Gemmataceae</taxon>
        <taxon>Gemmata</taxon>
    </lineage>
</organism>
<comment type="caution">
    <text evidence="1">The sequence shown here is derived from an EMBL/GenBank/DDBJ whole genome shotgun (WGS) entry which is preliminary data.</text>
</comment>
<name>A0ABU5F4X5_9BACT</name>
<evidence type="ECO:0000313" key="2">
    <source>
        <dbReference type="Proteomes" id="UP001272242"/>
    </source>
</evidence>
<proteinExistence type="predicted"/>